<dbReference type="RefSeq" id="WP_206293281.1">
    <property type="nucleotide sequence ID" value="NZ_CP063458.1"/>
</dbReference>
<evidence type="ECO:0000259" key="2">
    <source>
        <dbReference type="PROSITE" id="PS51468"/>
    </source>
</evidence>
<organism evidence="3 4">
    <name type="scientific">Humisphaera borealis</name>
    <dbReference type="NCBI Taxonomy" id="2807512"/>
    <lineage>
        <taxon>Bacteria</taxon>
        <taxon>Pseudomonadati</taxon>
        <taxon>Planctomycetota</taxon>
        <taxon>Phycisphaerae</taxon>
        <taxon>Tepidisphaerales</taxon>
        <taxon>Tepidisphaeraceae</taxon>
        <taxon>Humisphaera</taxon>
    </lineage>
</organism>
<dbReference type="PROSITE" id="PS51468">
    <property type="entry name" value="VIT"/>
    <property type="match status" value="1"/>
</dbReference>
<feature type="domain" description="VIT" evidence="2">
    <location>
        <begin position="47"/>
        <end position="175"/>
    </location>
</feature>
<dbReference type="SUPFAM" id="SSF48452">
    <property type="entry name" value="TPR-like"/>
    <property type="match status" value="1"/>
</dbReference>
<dbReference type="PANTHER" id="PTHR45737:SF6">
    <property type="entry name" value="VON WILLEBRAND FACTOR A DOMAIN-CONTAINING PROTEIN 5A"/>
    <property type="match status" value="1"/>
</dbReference>
<feature type="compositionally biased region" description="Low complexity" evidence="1">
    <location>
        <begin position="710"/>
        <end position="720"/>
    </location>
</feature>
<keyword evidence="4" id="KW-1185">Reference proteome</keyword>
<dbReference type="Pfam" id="PF08487">
    <property type="entry name" value="VIT"/>
    <property type="match status" value="1"/>
</dbReference>
<dbReference type="InterPro" id="IPR013694">
    <property type="entry name" value="VIT"/>
</dbReference>
<feature type="region of interest" description="Disordered" evidence="1">
    <location>
        <begin position="685"/>
        <end position="803"/>
    </location>
</feature>
<name>A0A7M2WXF4_9BACT</name>
<feature type="compositionally biased region" description="Gly residues" evidence="1">
    <location>
        <begin position="764"/>
        <end position="777"/>
    </location>
</feature>
<reference evidence="3 4" key="1">
    <citation type="submission" date="2020-10" db="EMBL/GenBank/DDBJ databases">
        <title>Wide distribution of Phycisphaera-like planctomycetes from WD2101 soil group in peatlands and genome analysis of the first cultivated representative.</title>
        <authorList>
            <person name="Dedysh S.N."/>
            <person name="Beletsky A.V."/>
            <person name="Ivanova A."/>
            <person name="Kulichevskaya I.S."/>
            <person name="Suzina N.E."/>
            <person name="Philippov D.A."/>
            <person name="Rakitin A.L."/>
            <person name="Mardanov A.V."/>
            <person name="Ravin N.V."/>
        </authorList>
    </citation>
    <scope>NUCLEOTIDE SEQUENCE [LARGE SCALE GENOMIC DNA]</scope>
    <source>
        <strain evidence="3 4">M1803</strain>
    </source>
</reference>
<dbReference type="PANTHER" id="PTHR45737">
    <property type="entry name" value="VON WILLEBRAND FACTOR A DOMAIN-CONTAINING PROTEIN 5A"/>
    <property type="match status" value="1"/>
</dbReference>
<dbReference type="Proteomes" id="UP000593765">
    <property type="component" value="Chromosome"/>
</dbReference>
<feature type="compositionally biased region" description="Low complexity" evidence="1">
    <location>
        <begin position="685"/>
        <end position="696"/>
    </location>
</feature>
<dbReference type="KEGG" id="hbs:IPV69_02200"/>
<dbReference type="AlphaFoldDB" id="A0A7M2WXF4"/>
<evidence type="ECO:0000256" key="1">
    <source>
        <dbReference type="SAM" id="MobiDB-lite"/>
    </source>
</evidence>
<dbReference type="Gene3D" id="1.25.40.10">
    <property type="entry name" value="Tetratricopeptide repeat domain"/>
    <property type="match status" value="1"/>
</dbReference>
<dbReference type="Pfam" id="PF09906">
    <property type="entry name" value="DUF2135"/>
    <property type="match status" value="1"/>
</dbReference>
<dbReference type="InterPro" id="IPR019220">
    <property type="entry name" value="DUF2135"/>
</dbReference>
<dbReference type="InterPro" id="IPR011990">
    <property type="entry name" value="TPR-like_helical_dom_sf"/>
</dbReference>
<protein>
    <submittedName>
        <fullName evidence="3">DUF2135 domain-containing protein</fullName>
    </submittedName>
</protein>
<gene>
    <name evidence="3" type="ORF">IPV69_02200</name>
</gene>
<evidence type="ECO:0000313" key="4">
    <source>
        <dbReference type="Proteomes" id="UP000593765"/>
    </source>
</evidence>
<feature type="region of interest" description="Disordered" evidence="1">
    <location>
        <begin position="21"/>
        <end position="40"/>
    </location>
</feature>
<proteinExistence type="predicted"/>
<evidence type="ECO:0000313" key="3">
    <source>
        <dbReference type="EMBL" id="QOV90207.1"/>
    </source>
</evidence>
<sequence length="1127" mass="121467">MRFRAAPIGISLVAALSLVSSGQQPPKQPDGKPGVAEPATRPASLRAPAILDADGKPVAGVSLARADVHAIVRGPLAEAIVTLTFKNTQDRVLGGELTFPLPDGATISGYGLDVNGVMVDGVAVEKQQARVIYETEMRKTVDPGLVEHVIGNNFRTRLYPIPANGTRTVKVSYVADLIPTEGRKGAALSLPLGLGDKLEQFDLTIAVEGATEEPTVRGGTYANRPFQQVDRGFFLKESLKDAKAVETLTITLPEVPATSVTVQKPTAEPTTVEELEQRRKAGAAASSQAFFVLSDTPAMPRLEPAAMANRRLLVVWDASLSRKSADLSRELALLEKSLAKLNYPSFDVVLLRNDLELMQPTFGGSKEEAAKAIAALKAVTYDGATNLGVLSFPKNLSDLGLVATKKLPPNYDFALFFTDGVGNLGGEKPVRVDIPVWAVSSDASANHNALRSLCQQSGGAYLNLNRQADDAAIGTIGQPTFSVIAIEADAKQVADITPGVGTAIAGRVTAAGRLLSDEAKVTFVYGYGKTETSRRTFTIKSADASDGSLVARFWAQQKVNELALAGDGSRDELLAIGKQYNLVTPATSLLVLETVEQYVQYGIVPPKNRPEVYAAFTQQIENRRVAKEKTQEEKIAHVLQQWNQRVAWWEKEFKYPKDLKYTPPAGAKGEVAVAAGAVPPPGAVAPTGADPVATPAPGAPPMVHAPEPRPAAQAAQSAQPGRPPMNDRPRAGSDPHGNNAPDFNLATRDDARPHPTPAGERGGEGGGALFGNGGQNGQGRAQREVLQRQMALSKSQNGESEQDVSGRIDIKAWDPKTPYIAAMKAVAADKAYDVYLAQREQYAKSPAFYFDCAEHLLRVGQRQQGIRVLTDVLEMKLEDPRLIRIVAHRLQQLDELDLAIGLFEKVSRLRPEEPQSFRDLALALAARADRALAVPADKQSTGQIASDYGRALDLLNKVITGNWQRFEDIELIALMEANRISARLAATPGLGAVPNPIDGRLRKNLDSDVRIVLTWDADATDIDLWITEPSGEVCMYNHNRTIIGGAMSRDFTQGYGPEEYFLRKTMPGEYKIQANFYGSSQQELTGACTVQATVITNFGRPNEQRKQMTLRLTSAKEVATVGTVKLE</sequence>
<dbReference type="EMBL" id="CP063458">
    <property type="protein sequence ID" value="QOV90207.1"/>
    <property type="molecule type" value="Genomic_DNA"/>
</dbReference>
<feature type="compositionally biased region" description="Polar residues" evidence="1">
    <location>
        <begin position="790"/>
        <end position="799"/>
    </location>
</feature>
<accession>A0A7M2WXF4</accession>